<proteinExistence type="predicted"/>
<keyword evidence="3" id="KW-1185">Reference proteome</keyword>
<dbReference type="RefSeq" id="WP_343131515.1">
    <property type="nucleotide sequence ID" value="NZ_JBCITK010000001.1"/>
</dbReference>
<protein>
    <submittedName>
        <fullName evidence="2">Uncharacterized protein</fullName>
    </submittedName>
</protein>
<comment type="caution">
    <text evidence="2">The sequence shown here is derived from an EMBL/GenBank/DDBJ whole genome shotgun (WGS) entry which is preliminary data.</text>
</comment>
<organism evidence="2 3">
    <name type="scientific">Alkalicoccobacillus gibsonii</name>
    <dbReference type="NCBI Taxonomy" id="79881"/>
    <lineage>
        <taxon>Bacteria</taxon>
        <taxon>Bacillati</taxon>
        <taxon>Bacillota</taxon>
        <taxon>Bacilli</taxon>
        <taxon>Bacillales</taxon>
        <taxon>Bacillaceae</taxon>
        <taxon>Alkalicoccobacillus</taxon>
    </lineage>
</organism>
<keyword evidence="1" id="KW-0812">Transmembrane</keyword>
<dbReference type="Proteomes" id="UP001418796">
    <property type="component" value="Unassembled WGS sequence"/>
</dbReference>
<evidence type="ECO:0000313" key="2">
    <source>
        <dbReference type="EMBL" id="MEN0644899.1"/>
    </source>
</evidence>
<dbReference type="EMBL" id="JBCITK010000001">
    <property type="protein sequence ID" value="MEN0644899.1"/>
    <property type="molecule type" value="Genomic_DNA"/>
</dbReference>
<gene>
    <name evidence="2" type="ORF">MKY91_17220</name>
</gene>
<sequence>MNRYISESTKKNVYVYVPLTVALIYLIMWIFNLSFSLPTTYSEVVKRDMEEKEFEQVRIRMNGEVNVEPYEVSPPADDREFLIDQPDQVNRLVTEEVGLYAVNNGNRLRHSERSHSYDLHLRYADGSSLSYEIADSYIQSLSSGYSTYRVLDDENSLFLYIESLYE</sequence>
<reference evidence="2 3" key="1">
    <citation type="submission" date="2024-03" db="EMBL/GenBank/DDBJ databases">
        <title>Bacilli Hybrid Assemblies.</title>
        <authorList>
            <person name="Kovac J."/>
        </authorList>
    </citation>
    <scope>NUCLEOTIDE SEQUENCE [LARGE SCALE GENOMIC DNA]</scope>
    <source>
        <strain evidence="2 3">FSL R7-0666</strain>
    </source>
</reference>
<accession>A0ABU9VLW7</accession>
<feature type="transmembrane region" description="Helical" evidence="1">
    <location>
        <begin position="12"/>
        <end position="31"/>
    </location>
</feature>
<evidence type="ECO:0000313" key="3">
    <source>
        <dbReference type="Proteomes" id="UP001418796"/>
    </source>
</evidence>
<keyword evidence="1" id="KW-1133">Transmembrane helix</keyword>
<keyword evidence="1" id="KW-0472">Membrane</keyword>
<evidence type="ECO:0000256" key="1">
    <source>
        <dbReference type="SAM" id="Phobius"/>
    </source>
</evidence>
<name>A0ABU9VLW7_9BACI</name>